<dbReference type="Gene3D" id="2.30.30.140">
    <property type="match status" value="1"/>
</dbReference>
<dbReference type="CDD" id="cd20405">
    <property type="entry name" value="Tudor_Agenet_AtDUF_rpt1_3"/>
    <property type="match status" value="1"/>
</dbReference>
<protein>
    <submittedName>
        <fullName evidence="2">Putative Agenet-like domain-containing protein</fullName>
    </submittedName>
</protein>
<accession>A0A2P6R6P3</accession>
<name>A0A2P6R6P3_ROSCH</name>
<evidence type="ECO:0000259" key="1">
    <source>
        <dbReference type="SMART" id="SM00743"/>
    </source>
</evidence>
<dbReference type="SMART" id="SM00743">
    <property type="entry name" value="Agenet"/>
    <property type="match status" value="2"/>
</dbReference>
<evidence type="ECO:0000313" key="3">
    <source>
        <dbReference type="Proteomes" id="UP000238479"/>
    </source>
</evidence>
<proteinExistence type="predicted"/>
<reference evidence="2 3" key="1">
    <citation type="journal article" date="2018" name="Nat. Genet.">
        <title>The Rosa genome provides new insights in the design of modern roses.</title>
        <authorList>
            <person name="Bendahmane M."/>
        </authorList>
    </citation>
    <scope>NUCLEOTIDE SEQUENCE [LARGE SCALE GENOMIC DNA]</scope>
    <source>
        <strain evidence="3">cv. Old Blush</strain>
    </source>
</reference>
<dbReference type="Gramene" id="PRQ42104">
    <property type="protein sequence ID" value="PRQ42104"/>
    <property type="gene ID" value="RchiOBHm_Chr3g0454011"/>
</dbReference>
<dbReference type="InterPro" id="IPR014002">
    <property type="entry name" value="Agenet_dom_plant"/>
</dbReference>
<dbReference type="EMBL" id="PDCK01000041">
    <property type="protein sequence ID" value="PRQ42104.1"/>
    <property type="molecule type" value="Genomic_DNA"/>
</dbReference>
<feature type="domain" description="Agenet" evidence="1">
    <location>
        <begin position="78"/>
        <end position="135"/>
    </location>
</feature>
<dbReference type="OMA" id="EVASQEW"/>
<sequence>MVLHSEISFRRGDKVEVCSKVPGYIGSYFEATVVANMGSNYVVQYKSLVEEYDESVPLKETVMADEVRPMPPEVTEAPEFHIGNRVDAYDLDGWWVGTISSENNVYGFHAVFFETTGEKISYPLWNLRVHQDWRGGKWVVSSNNKKKKRLALLF</sequence>
<dbReference type="PANTHER" id="PTHR31917">
    <property type="entry name" value="AGENET DOMAIN-CONTAINING PROTEIN-RELATED"/>
    <property type="match status" value="1"/>
</dbReference>
<dbReference type="Pfam" id="PF05641">
    <property type="entry name" value="Agenet"/>
    <property type="match status" value="1"/>
</dbReference>
<feature type="domain" description="Agenet" evidence="1">
    <location>
        <begin position="7"/>
        <end position="75"/>
    </location>
</feature>
<keyword evidence="3" id="KW-1185">Reference proteome</keyword>
<gene>
    <name evidence="2" type="ORF">RchiOBHm_Chr3g0454011</name>
</gene>
<dbReference type="Proteomes" id="UP000238479">
    <property type="component" value="Chromosome 3"/>
</dbReference>
<evidence type="ECO:0000313" key="2">
    <source>
        <dbReference type="EMBL" id="PRQ42104.1"/>
    </source>
</evidence>
<dbReference type="InterPro" id="IPR008395">
    <property type="entry name" value="Agenet-like_dom"/>
</dbReference>
<dbReference type="PANTHER" id="PTHR31917:SF148">
    <property type="entry name" value="DUF724 DOMAIN-CONTAINING PROTEIN 2"/>
    <property type="match status" value="1"/>
</dbReference>
<organism evidence="2 3">
    <name type="scientific">Rosa chinensis</name>
    <name type="common">China rose</name>
    <dbReference type="NCBI Taxonomy" id="74649"/>
    <lineage>
        <taxon>Eukaryota</taxon>
        <taxon>Viridiplantae</taxon>
        <taxon>Streptophyta</taxon>
        <taxon>Embryophyta</taxon>
        <taxon>Tracheophyta</taxon>
        <taxon>Spermatophyta</taxon>
        <taxon>Magnoliopsida</taxon>
        <taxon>eudicotyledons</taxon>
        <taxon>Gunneridae</taxon>
        <taxon>Pentapetalae</taxon>
        <taxon>rosids</taxon>
        <taxon>fabids</taxon>
        <taxon>Rosales</taxon>
        <taxon>Rosaceae</taxon>
        <taxon>Rosoideae</taxon>
        <taxon>Rosoideae incertae sedis</taxon>
        <taxon>Rosa</taxon>
    </lineage>
</organism>
<dbReference type="STRING" id="74649.A0A2P6R6P3"/>
<comment type="caution">
    <text evidence="2">The sequence shown here is derived from an EMBL/GenBank/DDBJ whole genome shotgun (WGS) entry which is preliminary data.</text>
</comment>
<dbReference type="AlphaFoldDB" id="A0A2P6R6P3"/>